<dbReference type="Pfam" id="PF00166">
    <property type="entry name" value="Cpn10"/>
    <property type="match status" value="1"/>
</dbReference>
<dbReference type="HAMAP" id="MF_00580">
    <property type="entry name" value="CH10"/>
    <property type="match status" value="1"/>
</dbReference>
<evidence type="ECO:0000256" key="3">
    <source>
        <dbReference type="HAMAP-Rule" id="MF_00580"/>
    </source>
</evidence>
<evidence type="ECO:0000256" key="1">
    <source>
        <dbReference type="ARBA" id="ARBA00006975"/>
    </source>
</evidence>
<gene>
    <name evidence="3" type="primary">groES</name>
    <name evidence="3" type="synonym">groS</name>
    <name evidence="6" type="ORF">D6810_01560</name>
</gene>
<comment type="function">
    <text evidence="3 4">Together with the chaperonin GroEL, plays an essential role in assisting protein folding. The GroEL-GroES system forms a nano-cage that allows encapsulation of the non-native substrate proteins and provides a physical environment optimized to promote and accelerate protein folding. GroES binds to the apical surface of the GroEL ring, thereby capping the opening of the GroEL channel.</text>
</comment>
<organism evidence="6 7">
    <name type="scientific">Candidatus Dojkabacteria bacterium</name>
    <dbReference type="NCBI Taxonomy" id="2099670"/>
    <lineage>
        <taxon>Bacteria</taxon>
        <taxon>Candidatus Dojkabacteria</taxon>
    </lineage>
</organism>
<sequence length="104" mass="11560">MSDVKHNKIKPVGEYILVKPSKEEESTPSGLILQSSSKSERPQKGEIIALGAGKLNEKGERVPFSVEVGQMVLFKKYSPEEVELDGETYLLMREQDILAILVNS</sequence>
<dbReference type="InterPro" id="IPR020818">
    <property type="entry name" value="Chaperonin_GroES"/>
</dbReference>
<dbReference type="GO" id="GO:0051082">
    <property type="term" value="F:unfolded protein binding"/>
    <property type="evidence" value="ECO:0007669"/>
    <property type="project" value="TreeGrafter"/>
</dbReference>
<evidence type="ECO:0000256" key="2">
    <source>
        <dbReference type="ARBA" id="ARBA00023186"/>
    </source>
</evidence>
<dbReference type="Gene3D" id="2.30.33.40">
    <property type="entry name" value="GroES chaperonin"/>
    <property type="match status" value="1"/>
</dbReference>
<dbReference type="InterPro" id="IPR037124">
    <property type="entry name" value="Chaperonin_GroES_sf"/>
</dbReference>
<dbReference type="PANTHER" id="PTHR10772:SF58">
    <property type="entry name" value="CO-CHAPERONIN GROES"/>
    <property type="match status" value="1"/>
</dbReference>
<evidence type="ECO:0000256" key="4">
    <source>
        <dbReference type="RuleBase" id="RU000535"/>
    </source>
</evidence>
<feature type="region of interest" description="Disordered" evidence="5">
    <location>
        <begin position="20"/>
        <end position="41"/>
    </location>
</feature>
<evidence type="ECO:0000256" key="5">
    <source>
        <dbReference type="SAM" id="MobiDB-lite"/>
    </source>
</evidence>
<proteinExistence type="inferred from homology"/>
<accession>A0A3M0Z0Q4</accession>
<comment type="subunit">
    <text evidence="3">Heptamer of 7 subunits arranged in a ring. Interacts with the chaperonin GroEL.</text>
</comment>
<feature type="compositionally biased region" description="Polar residues" evidence="5">
    <location>
        <begin position="27"/>
        <end position="37"/>
    </location>
</feature>
<dbReference type="GO" id="GO:0044183">
    <property type="term" value="F:protein folding chaperone"/>
    <property type="evidence" value="ECO:0007669"/>
    <property type="project" value="InterPro"/>
</dbReference>
<reference evidence="6 7" key="1">
    <citation type="submission" date="2018-10" db="EMBL/GenBank/DDBJ databases">
        <title>Thermophilic Lithotrophy and Phototrophy in an Intertidal, Iron-rich, Geothermal Spring.</title>
        <authorList>
            <person name="Ward L.M."/>
            <person name="Idei A."/>
            <person name="Nakagawa M."/>
            <person name="Ueno Y."/>
            <person name="Fischer W."/>
            <person name="Mcglynn S.E."/>
        </authorList>
    </citation>
    <scope>NUCLEOTIDE SEQUENCE [LARGE SCALE GENOMIC DNA]</scope>
    <source>
        <strain evidence="6">J137</strain>
    </source>
</reference>
<dbReference type="FunFam" id="2.30.33.40:FF:000001">
    <property type="entry name" value="10 kDa chaperonin"/>
    <property type="match status" value="1"/>
</dbReference>
<dbReference type="GO" id="GO:0005524">
    <property type="term" value="F:ATP binding"/>
    <property type="evidence" value="ECO:0007669"/>
    <property type="project" value="InterPro"/>
</dbReference>
<keyword evidence="2 3" id="KW-0143">Chaperone</keyword>
<dbReference type="PANTHER" id="PTHR10772">
    <property type="entry name" value="10 KDA HEAT SHOCK PROTEIN"/>
    <property type="match status" value="1"/>
</dbReference>
<dbReference type="SUPFAM" id="SSF50129">
    <property type="entry name" value="GroES-like"/>
    <property type="match status" value="1"/>
</dbReference>
<dbReference type="GO" id="GO:0005737">
    <property type="term" value="C:cytoplasm"/>
    <property type="evidence" value="ECO:0007669"/>
    <property type="project" value="UniProtKB-SubCell"/>
</dbReference>
<dbReference type="GO" id="GO:0046872">
    <property type="term" value="F:metal ion binding"/>
    <property type="evidence" value="ECO:0007669"/>
    <property type="project" value="TreeGrafter"/>
</dbReference>
<dbReference type="CDD" id="cd00320">
    <property type="entry name" value="cpn10"/>
    <property type="match status" value="1"/>
</dbReference>
<dbReference type="GO" id="GO:0051087">
    <property type="term" value="F:protein-folding chaperone binding"/>
    <property type="evidence" value="ECO:0007669"/>
    <property type="project" value="TreeGrafter"/>
</dbReference>
<dbReference type="InterPro" id="IPR011032">
    <property type="entry name" value="GroES-like_sf"/>
</dbReference>
<dbReference type="Proteomes" id="UP000269410">
    <property type="component" value="Unassembled WGS sequence"/>
</dbReference>
<dbReference type="EMBL" id="RFKV01000054">
    <property type="protein sequence ID" value="RMD77227.1"/>
    <property type="molecule type" value="Genomic_DNA"/>
</dbReference>
<dbReference type="PRINTS" id="PR00297">
    <property type="entry name" value="CHAPERONIN10"/>
</dbReference>
<evidence type="ECO:0000313" key="6">
    <source>
        <dbReference type="EMBL" id="RMD77227.1"/>
    </source>
</evidence>
<keyword evidence="3" id="KW-0963">Cytoplasm</keyword>
<comment type="caution">
    <text evidence="6">The sequence shown here is derived from an EMBL/GenBank/DDBJ whole genome shotgun (WGS) entry which is preliminary data.</text>
</comment>
<comment type="subcellular location">
    <subcellularLocation>
        <location evidence="3">Cytoplasm</location>
    </subcellularLocation>
</comment>
<dbReference type="AlphaFoldDB" id="A0A3M0Z0Q4"/>
<comment type="similarity">
    <text evidence="1 3 4">Belongs to the GroES chaperonin family.</text>
</comment>
<dbReference type="SMART" id="SM00883">
    <property type="entry name" value="Cpn10"/>
    <property type="match status" value="1"/>
</dbReference>
<name>A0A3M0Z0Q4_9BACT</name>
<dbReference type="NCBIfam" id="NF001531">
    <property type="entry name" value="PRK00364.2-2"/>
    <property type="match status" value="1"/>
</dbReference>
<evidence type="ECO:0000313" key="7">
    <source>
        <dbReference type="Proteomes" id="UP000269410"/>
    </source>
</evidence>
<protein>
    <recommendedName>
        <fullName evidence="3">Co-chaperonin GroES</fullName>
    </recommendedName>
    <alternativeName>
        <fullName evidence="3">10 kDa chaperonin</fullName>
    </alternativeName>
    <alternativeName>
        <fullName evidence="3">Chaperonin-10</fullName>
        <shortName evidence="3">Cpn10</shortName>
    </alternativeName>
</protein>